<keyword evidence="4" id="KW-1185">Reference proteome</keyword>
<organism evidence="3 4">
    <name type="scientific">Thalassolituus marinus</name>
    <dbReference type="NCBI Taxonomy" id="671053"/>
    <lineage>
        <taxon>Bacteria</taxon>
        <taxon>Pseudomonadati</taxon>
        <taxon>Pseudomonadota</taxon>
        <taxon>Gammaproteobacteria</taxon>
        <taxon>Oceanospirillales</taxon>
        <taxon>Oceanospirillaceae</taxon>
        <taxon>Thalassolituus</taxon>
    </lineage>
</organism>
<protein>
    <submittedName>
        <fullName evidence="3">Transporter substrate-binding domain-containing protein</fullName>
    </submittedName>
</protein>
<dbReference type="Proteomes" id="UP000714380">
    <property type="component" value="Unassembled WGS sequence"/>
</dbReference>
<dbReference type="SUPFAM" id="SSF53850">
    <property type="entry name" value="Periplasmic binding protein-like II"/>
    <property type="match status" value="1"/>
</dbReference>
<proteinExistence type="inferred from homology"/>
<keyword evidence="2" id="KW-0732">Signal</keyword>
<name>A0ABS7ZQ59_9GAMM</name>
<evidence type="ECO:0000256" key="1">
    <source>
        <dbReference type="ARBA" id="ARBA00010333"/>
    </source>
</evidence>
<sequence length="252" mass="28908">MRRLVTLTLFLFSSHLWAESLVLGCGNSQPPYVIPQNDRGIALELMKRIMAAQGYQLSTQYDSVSILVKRFNNREVDILCVANPTVTPNAYFSTFPLMVFHNEAITLSKNDIELTSISQLSQYRVGAFNFARRLAPEPFADSVSKSPEYKEYPLQEQQVADLFAGKVDVIIIDRMIFRYFLSKLRRANPGDQTLKAAFTSHPLFHPTRHYAAFHSEGIRDAFDMGMKDMHKSGEYDRVINSYEKLLSDYLFR</sequence>
<evidence type="ECO:0000256" key="2">
    <source>
        <dbReference type="SAM" id="SignalP"/>
    </source>
</evidence>
<comment type="similarity">
    <text evidence="1">Belongs to the bacterial solute-binding protein 3 family.</text>
</comment>
<gene>
    <name evidence="3" type="ORF">I9W95_09530</name>
</gene>
<evidence type="ECO:0000313" key="4">
    <source>
        <dbReference type="Proteomes" id="UP000714380"/>
    </source>
</evidence>
<feature type="chain" id="PRO_5047292000" evidence="2">
    <location>
        <begin position="19"/>
        <end position="252"/>
    </location>
</feature>
<comment type="caution">
    <text evidence="3">The sequence shown here is derived from an EMBL/GenBank/DDBJ whole genome shotgun (WGS) entry which is preliminary data.</text>
</comment>
<dbReference type="PANTHER" id="PTHR35936:SF25">
    <property type="entry name" value="ABC TRANSPORTER SUBSTRATE-BINDING PROTEIN"/>
    <property type="match status" value="1"/>
</dbReference>
<dbReference type="Gene3D" id="3.40.190.10">
    <property type="entry name" value="Periplasmic binding protein-like II"/>
    <property type="match status" value="2"/>
</dbReference>
<reference evidence="3 4" key="1">
    <citation type="submission" date="2020-12" db="EMBL/GenBank/DDBJ databases">
        <title>Novel Thalassolituus-related marine hydrocarbonoclastic bacteria mediated algae-derived hydrocarbons mineralization in twilight zone of the northern South China Sea.</title>
        <authorList>
            <person name="Dong C."/>
        </authorList>
    </citation>
    <scope>NUCLEOTIDE SEQUENCE [LARGE SCALE GENOMIC DNA]</scope>
    <source>
        <strain evidence="3 4">IMCC1826</strain>
    </source>
</reference>
<dbReference type="RefSeq" id="WP_225674252.1">
    <property type="nucleotide sequence ID" value="NZ_JAEDAH010000046.1"/>
</dbReference>
<dbReference type="EMBL" id="JAEDAH010000046">
    <property type="protein sequence ID" value="MCA6063847.1"/>
    <property type="molecule type" value="Genomic_DNA"/>
</dbReference>
<feature type="signal peptide" evidence="2">
    <location>
        <begin position="1"/>
        <end position="18"/>
    </location>
</feature>
<accession>A0ABS7ZQ59</accession>
<evidence type="ECO:0000313" key="3">
    <source>
        <dbReference type="EMBL" id="MCA6063847.1"/>
    </source>
</evidence>
<dbReference type="PANTHER" id="PTHR35936">
    <property type="entry name" value="MEMBRANE-BOUND LYTIC MUREIN TRANSGLYCOSYLASE F"/>
    <property type="match status" value="1"/>
</dbReference>